<accession>A0A2G5HJ64</accession>
<dbReference type="GO" id="GO:0005975">
    <property type="term" value="P:carbohydrate metabolic process"/>
    <property type="evidence" value="ECO:0007669"/>
    <property type="project" value="InterPro"/>
</dbReference>
<proteinExistence type="inferred from homology"/>
<dbReference type="AlphaFoldDB" id="A0A2G5HJ64"/>
<dbReference type="Gene3D" id="3.20.20.80">
    <property type="entry name" value="Glycosidases"/>
    <property type="match status" value="1"/>
</dbReference>
<dbReference type="SUPFAM" id="SSF49303">
    <property type="entry name" value="beta-Galactosidase/glucuronidase domain"/>
    <property type="match status" value="1"/>
</dbReference>
<name>A0A2G5HJ64_CERBT</name>
<sequence>MRKSLSKLVKEVKRPQSSSTYPAYTPPAPIVPPSIPPRPARMATVPTDYPRPDFVRSTLRWESLNGPWDFLYDDLDEGHLKSFATQGLPSHASAEGKPNAKRTIQVPFVFQAPASGIHEKGVHQVLWYERRIEDLRSAEEKSNGFRLLLRFGAVDYHAIVWLDGHSVGEHSGGHVQFDLDLTEAVAQSNASSHRLTVRVFDSAYDLTQPRGKQYWGPEPESIFYTPSSGIWQSVWLESVPPARIVDSSYGSILKSTRIDAGVLDARVCVSGRRVGQNLSVEVESSIGGVVVGVGRKELPRDEDFVRLDHLNMRLSDEHFQKLPPEFSRAAPLTDFRCWRGGVALWSPQCPLLYDITLRLLDQSGRLLDEVRTTAGMRSLSWNNGDGTFRLNGRPLFQSLLLDQGYWPETLMTPPSSEALKRDIELSKAMGFNGCRKHQKVEDPVFFYWADRLGFLVWGEMASCYNFSVDMMHRFDQEWMEMVRRDINHPSLITWTPVNESWGYPDLGGNVRQRDHIRSLYYNTKAYDYTRPINDNCGWEHVKTDISSFHDYADANGMRDRCASLREIVGRGRSMFLGPIYGKGQRILDSGSVHETGAPVMCTEFGGINIAASNHRPDQQQPLSGNTSKDDKPKRLEEQIMGDDKERKVNWGYTTASDAKDLLRRIDDMVTSVVQQGHVCGIVWTQFSDIEQEQNGLYTYDRREKFPAAEVKKVMEKAERRYHEKLAEL</sequence>
<dbReference type="InterPro" id="IPR008979">
    <property type="entry name" value="Galactose-bd-like_sf"/>
</dbReference>
<evidence type="ECO:0000259" key="6">
    <source>
        <dbReference type="Pfam" id="PF02836"/>
    </source>
</evidence>
<evidence type="ECO:0000259" key="7">
    <source>
        <dbReference type="Pfam" id="PF02837"/>
    </source>
</evidence>
<evidence type="ECO:0000313" key="8">
    <source>
        <dbReference type="EMBL" id="PIA92555.1"/>
    </source>
</evidence>
<dbReference type="Proteomes" id="UP001302367">
    <property type="component" value="Chromosome 4"/>
</dbReference>
<dbReference type="EMBL" id="LKMD01000105">
    <property type="protein sequence ID" value="PIA92555.1"/>
    <property type="molecule type" value="Genomic_DNA"/>
</dbReference>
<dbReference type="InterPro" id="IPR013783">
    <property type="entry name" value="Ig-like_fold"/>
</dbReference>
<dbReference type="InterPro" id="IPR017853">
    <property type="entry name" value="GH"/>
</dbReference>
<dbReference type="GO" id="GO:0004553">
    <property type="term" value="F:hydrolase activity, hydrolyzing O-glycosyl compounds"/>
    <property type="evidence" value="ECO:0007669"/>
    <property type="project" value="InterPro"/>
</dbReference>
<comment type="similarity">
    <text evidence="1">Belongs to the glycosyl hydrolase 2 family.</text>
</comment>
<feature type="region of interest" description="Disordered" evidence="4">
    <location>
        <begin position="1"/>
        <end position="37"/>
    </location>
</feature>
<dbReference type="InterPro" id="IPR036156">
    <property type="entry name" value="Beta-gal/glucu_dom_sf"/>
</dbReference>
<dbReference type="OrthoDB" id="20872at2759"/>
<feature type="compositionally biased region" description="Pro residues" evidence="4">
    <location>
        <begin position="24"/>
        <end position="37"/>
    </location>
</feature>
<dbReference type="PANTHER" id="PTHR42732:SF4">
    <property type="entry name" value="BETA-MANNOSIDASE"/>
    <property type="match status" value="1"/>
</dbReference>
<reference evidence="9 11" key="2">
    <citation type="submission" date="2023-09" db="EMBL/GenBank/DDBJ databases">
        <title>Complete-Gapless Cercospora beticola genome.</title>
        <authorList>
            <person name="Wyatt N.A."/>
            <person name="Spanner R.E."/>
            <person name="Bolton M.D."/>
        </authorList>
    </citation>
    <scope>NUCLEOTIDE SEQUENCE [LARGE SCALE GENOMIC DNA]</scope>
    <source>
        <strain evidence="9">Cb09-40</strain>
    </source>
</reference>
<keyword evidence="2" id="KW-0378">Hydrolase</keyword>
<dbReference type="InterPro" id="IPR006102">
    <property type="entry name" value="Ig-like_GH2"/>
</dbReference>
<feature type="domain" description="Glycoside hydrolase family 2 catalytic" evidence="6">
    <location>
        <begin position="417"/>
        <end position="534"/>
    </location>
</feature>
<evidence type="ECO:0000313" key="11">
    <source>
        <dbReference type="Proteomes" id="UP001302367"/>
    </source>
</evidence>
<evidence type="ECO:0000256" key="3">
    <source>
        <dbReference type="ARBA" id="ARBA00023295"/>
    </source>
</evidence>
<dbReference type="PANTHER" id="PTHR42732">
    <property type="entry name" value="BETA-GALACTOSIDASE"/>
    <property type="match status" value="1"/>
</dbReference>
<feature type="domain" description="Glycosyl hydrolases family 2 sugar binding" evidence="7">
    <location>
        <begin position="62"/>
        <end position="201"/>
    </location>
</feature>
<evidence type="ECO:0000256" key="2">
    <source>
        <dbReference type="ARBA" id="ARBA00022801"/>
    </source>
</evidence>
<protein>
    <submittedName>
        <fullName evidence="8">Beta-galactosidase</fullName>
    </submittedName>
</protein>
<dbReference type="InterPro" id="IPR006103">
    <property type="entry name" value="Glyco_hydro_2_cat"/>
</dbReference>
<dbReference type="Gene3D" id="2.60.120.260">
    <property type="entry name" value="Galactose-binding domain-like"/>
    <property type="match status" value="1"/>
</dbReference>
<dbReference type="InterPro" id="IPR051913">
    <property type="entry name" value="GH2_Domain-Containing"/>
</dbReference>
<keyword evidence="3" id="KW-0326">Glycosidase</keyword>
<evidence type="ECO:0000313" key="10">
    <source>
        <dbReference type="Proteomes" id="UP000230605"/>
    </source>
</evidence>
<evidence type="ECO:0000259" key="5">
    <source>
        <dbReference type="Pfam" id="PF00703"/>
    </source>
</evidence>
<dbReference type="InterPro" id="IPR006104">
    <property type="entry name" value="Glyco_hydro_2_N"/>
</dbReference>
<dbReference type="Pfam" id="PF02837">
    <property type="entry name" value="Glyco_hydro_2_N"/>
    <property type="match status" value="1"/>
</dbReference>
<feature type="compositionally biased region" description="Basic and acidic residues" evidence="4">
    <location>
        <begin position="627"/>
        <end position="642"/>
    </location>
</feature>
<keyword evidence="11" id="KW-1185">Reference proteome</keyword>
<dbReference type="SUPFAM" id="SSF51445">
    <property type="entry name" value="(Trans)glycosidases"/>
    <property type="match status" value="1"/>
</dbReference>
<gene>
    <name evidence="8" type="ORF">CB0940_04171</name>
    <name evidence="9" type="ORF">RHO25_006014</name>
</gene>
<dbReference type="SUPFAM" id="SSF49785">
    <property type="entry name" value="Galactose-binding domain-like"/>
    <property type="match status" value="1"/>
</dbReference>
<evidence type="ECO:0000256" key="4">
    <source>
        <dbReference type="SAM" id="MobiDB-lite"/>
    </source>
</evidence>
<dbReference type="Pfam" id="PF00703">
    <property type="entry name" value="Glyco_hydro_2"/>
    <property type="match status" value="1"/>
</dbReference>
<dbReference type="Gene3D" id="2.60.40.10">
    <property type="entry name" value="Immunoglobulins"/>
    <property type="match status" value="1"/>
</dbReference>
<dbReference type="Proteomes" id="UP000230605">
    <property type="component" value="Chromosome 4"/>
</dbReference>
<feature type="domain" description="Glycoside hydrolase family 2 immunoglobulin-like beta-sandwich" evidence="5">
    <location>
        <begin position="343"/>
        <end position="377"/>
    </location>
</feature>
<reference evidence="8 10" key="1">
    <citation type="submission" date="2015-10" db="EMBL/GenBank/DDBJ databases">
        <title>The cercosporin biosynthetic gene cluster was horizontally transferred to several fungal lineages and shown to be expanded in Cercospora beticola based on microsynteny with recipient genomes.</title>
        <authorList>
            <person name="De Jonge R."/>
            <person name="Ebert M.K."/>
            <person name="Suttle J.C."/>
            <person name="Jurick Ii W.M."/>
            <person name="Secor G.A."/>
            <person name="Thomma B.P."/>
            <person name="Van De Peer Y."/>
            <person name="Bolton M.D."/>
        </authorList>
    </citation>
    <scope>NUCLEOTIDE SEQUENCE [LARGE SCALE GENOMIC DNA]</scope>
    <source>
        <strain evidence="8 10">09-40</strain>
    </source>
</reference>
<dbReference type="Pfam" id="PF02836">
    <property type="entry name" value="Glyco_hydro_2_C"/>
    <property type="match status" value="1"/>
</dbReference>
<evidence type="ECO:0000256" key="1">
    <source>
        <dbReference type="ARBA" id="ARBA00007401"/>
    </source>
</evidence>
<evidence type="ECO:0000313" key="9">
    <source>
        <dbReference type="EMBL" id="WPB01388.1"/>
    </source>
</evidence>
<dbReference type="EMBL" id="CP134187">
    <property type="protein sequence ID" value="WPB01388.1"/>
    <property type="molecule type" value="Genomic_DNA"/>
</dbReference>
<feature type="region of interest" description="Disordered" evidence="4">
    <location>
        <begin position="612"/>
        <end position="642"/>
    </location>
</feature>
<organism evidence="8 10">
    <name type="scientific">Cercospora beticola</name>
    <name type="common">Sugarbeet leaf spot fungus</name>
    <dbReference type="NCBI Taxonomy" id="122368"/>
    <lineage>
        <taxon>Eukaryota</taxon>
        <taxon>Fungi</taxon>
        <taxon>Dikarya</taxon>
        <taxon>Ascomycota</taxon>
        <taxon>Pezizomycotina</taxon>
        <taxon>Dothideomycetes</taxon>
        <taxon>Dothideomycetidae</taxon>
        <taxon>Mycosphaerellales</taxon>
        <taxon>Mycosphaerellaceae</taxon>
        <taxon>Cercospora</taxon>
    </lineage>
</organism>